<keyword evidence="7 12" id="KW-0547">Nucleotide-binding</keyword>
<dbReference type="GO" id="GO:0046872">
    <property type="term" value="F:metal ion binding"/>
    <property type="evidence" value="ECO:0007669"/>
    <property type="project" value="UniProtKB-KW"/>
</dbReference>
<reference evidence="18 20" key="3">
    <citation type="submission" date="2024-06" db="EMBL/GenBank/DDBJ databases">
        <title>Halorubrum miltondacostae sp. nov., a potential PHA producer isolated from an inland solar saltern in Rio Maior, Portugal.</title>
        <authorList>
            <person name="Albuquerque L."/>
            <person name="Viver T."/>
            <person name="Barroso C."/>
            <person name="Claudino R."/>
            <person name="Galvan M."/>
            <person name="Simoes G."/>
            <person name="Lobo Da Cunha A."/>
            <person name="Egas C."/>
        </authorList>
    </citation>
    <scope>NUCLEOTIDE SEQUENCE [LARGE SCALE GENOMIC DNA]</scope>
    <source>
        <strain evidence="18 20">DSM 18646</strain>
    </source>
</reference>
<organism evidence="17 19">
    <name type="scientific">Halorubrum ejinorense</name>
    <dbReference type="NCBI Taxonomy" id="425309"/>
    <lineage>
        <taxon>Archaea</taxon>
        <taxon>Methanobacteriati</taxon>
        <taxon>Methanobacteriota</taxon>
        <taxon>Stenosarchaea group</taxon>
        <taxon>Halobacteria</taxon>
        <taxon>Halobacteriales</taxon>
        <taxon>Haloferacaceae</taxon>
        <taxon>Halorubrum</taxon>
    </lineage>
</organism>
<comment type="cofactor">
    <cofactor evidence="1 12">
        <name>Mg(2+)</name>
        <dbReference type="ChEBI" id="CHEBI:18420"/>
    </cofactor>
</comment>
<dbReference type="PROSITE" id="PS00370">
    <property type="entry name" value="PEP_ENZYMES_PHOS_SITE"/>
    <property type="match status" value="1"/>
</dbReference>
<comment type="catalytic activity">
    <reaction evidence="11 12">
        <text>pyruvate + ATP + H2O = phosphoenolpyruvate + AMP + phosphate + 2 H(+)</text>
        <dbReference type="Rhea" id="RHEA:11364"/>
        <dbReference type="ChEBI" id="CHEBI:15361"/>
        <dbReference type="ChEBI" id="CHEBI:15377"/>
        <dbReference type="ChEBI" id="CHEBI:15378"/>
        <dbReference type="ChEBI" id="CHEBI:30616"/>
        <dbReference type="ChEBI" id="CHEBI:43474"/>
        <dbReference type="ChEBI" id="CHEBI:58702"/>
        <dbReference type="ChEBI" id="CHEBI:456215"/>
        <dbReference type="EC" id="2.7.9.2"/>
    </reaction>
</comment>
<dbReference type="PIRSF" id="PIRSF000854">
    <property type="entry name" value="PEP_synthase"/>
    <property type="match status" value="1"/>
</dbReference>
<feature type="region of interest" description="Disordered" evidence="13">
    <location>
        <begin position="456"/>
        <end position="483"/>
    </location>
</feature>
<evidence type="ECO:0000313" key="20">
    <source>
        <dbReference type="Proteomes" id="UP001567571"/>
    </source>
</evidence>
<evidence type="ECO:0000313" key="19">
    <source>
        <dbReference type="Proteomes" id="UP001501425"/>
    </source>
</evidence>
<evidence type="ECO:0000256" key="13">
    <source>
        <dbReference type="SAM" id="MobiDB-lite"/>
    </source>
</evidence>
<dbReference type="InterPro" id="IPR000121">
    <property type="entry name" value="PEP_util_C"/>
</dbReference>
<comment type="similarity">
    <text evidence="4 12">Belongs to the PEP-utilizing enzyme family.</text>
</comment>
<dbReference type="Gene3D" id="3.30.470.20">
    <property type="entry name" value="ATP-grasp fold, B domain"/>
    <property type="match status" value="1"/>
</dbReference>
<keyword evidence="20" id="KW-1185">Reference proteome</keyword>
<dbReference type="SUPFAM" id="SSF56059">
    <property type="entry name" value="Glutathione synthetase ATP-binding domain-like"/>
    <property type="match status" value="1"/>
</dbReference>
<dbReference type="RefSeq" id="WP_343777233.1">
    <property type="nucleotide sequence ID" value="NZ_BAAADQ010000003.1"/>
</dbReference>
<evidence type="ECO:0000259" key="14">
    <source>
        <dbReference type="Pfam" id="PF00391"/>
    </source>
</evidence>
<evidence type="ECO:0000313" key="18">
    <source>
        <dbReference type="EMBL" id="MEZ3168120.1"/>
    </source>
</evidence>
<feature type="region of interest" description="Disordered" evidence="13">
    <location>
        <begin position="318"/>
        <end position="362"/>
    </location>
</feature>
<evidence type="ECO:0000256" key="8">
    <source>
        <dbReference type="ARBA" id="ARBA00022777"/>
    </source>
</evidence>
<comment type="function">
    <text evidence="2 12">Catalyzes the phosphorylation of pyruvate to phosphoenolpyruvate.</text>
</comment>
<dbReference type="PRINTS" id="PR01736">
    <property type="entry name" value="PHPHTRNFRASE"/>
</dbReference>
<dbReference type="EMBL" id="JBEDNW010000006">
    <property type="protein sequence ID" value="MEZ3168120.1"/>
    <property type="molecule type" value="Genomic_DNA"/>
</dbReference>
<feature type="compositionally biased region" description="Acidic residues" evidence="13">
    <location>
        <begin position="467"/>
        <end position="478"/>
    </location>
</feature>
<evidence type="ECO:0000256" key="7">
    <source>
        <dbReference type="ARBA" id="ARBA00022741"/>
    </source>
</evidence>
<comment type="pathway">
    <text evidence="3 12">Carbohydrate biosynthesis; gluconeogenesis.</text>
</comment>
<comment type="caution">
    <text evidence="17">The sequence shown here is derived from an EMBL/GenBank/DDBJ whole genome shotgun (WGS) entry which is preliminary data.</text>
</comment>
<evidence type="ECO:0000256" key="12">
    <source>
        <dbReference type="PIRNR" id="PIRNR000854"/>
    </source>
</evidence>
<feature type="compositionally biased region" description="Polar residues" evidence="13">
    <location>
        <begin position="330"/>
        <end position="339"/>
    </location>
</feature>
<dbReference type="Pfam" id="PF02896">
    <property type="entry name" value="PEP-utilizers_C"/>
    <property type="match status" value="1"/>
</dbReference>
<dbReference type="Proteomes" id="UP001501425">
    <property type="component" value="Unassembled WGS sequence"/>
</dbReference>
<evidence type="ECO:0000256" key="11">
    <source>
        <dbReference type="ARBA" id="ARBA00047700"/>
    </source>
</evidence>
<evidence type="ECO:0000259" key="15">
    <source>
        <dbReference type="Pfam" id="PF01326"/>
    </source>
</evidence>
<evidence type="ECO:0000256" key="10">
    <source>
        <dbReference type="ARBA" id="ARBA00022842"/>
    </source>
</evidence>
<evidence type="ECO:0000256" key="6">
    <source>
        <dbReference type="ARBA" id="ARBA00022723"/>
    </source>
</evidence>
<name>A0AAV3SSF5_9EURY</name>
<evidence type="ECO:0000256" key="3">
    <source>
        <dbReference type="ARBA" id="ARBA00004742"/>
    </source>
</evidence>
<dbReference type="PANTHER" id="PTHR43030">
    <property type="entry name" value="PHOSPHOENOLPYRUVATE SYNTHASE"/>
    <property type="match status" value="1"/>
</dbReference>
<evidence type="ECO:0000256" key="2">
    <source>
        <dbReference type="ARBA" id="ARBA00002988"/>
    </source>
</evidence>
<evidence type="ECO:0000313" key="17">
    <source>
        <dbReference type="EMBL" id="GAA0537178.1"/>
    </source>
</evidence>
<dbReference type="Pfam" id="PF01326">
    <property type="entry name" value="PPDK_N"/>
    <property type="match status" value="1"/>
</dbReference>
<keyword evidence="17" id="KW-0670">Pyruvate</keyword>
<dbReference type="EMBL" id="BAAADQ010000003">
    <property type="protein sequence ID" value="GAA0537178.1"/>
    <property type="molecule type" value="Genomic_DNA"/>
</dbReference>
<dbReference type="Gene3D" id="3.20.20.60">
    <property type="entry name" value="Phosphoenolpyruvate-binding domains"/>
    <property type="match status" value="1"/>
</dbReference>
<keyword evidence="6 12" id="KW-0479">Metal-binding</keyword>
<sequence length="784" mass="84691">MAVLLLEDVNADDVGTVGGKAASLGELIGAGLPVPPGFVVTAGTYRTFIEEAGIDEELFDAVDVDPEDSAALREAEATAERLILDTPLPEEVREEILERYRSMGEDGAEAFVAVRSSATAEDLPDSSFAGQQETFLNVREDDLLRRVKECWASLFTQRAIYYRQQRGFPHADVDIAVVVQRMVDADKSGVMFTSHPSTGEPQVTIEAAWGLGEAVVSGTVSPDNYVYDRGRGEVDEVTIADKKVEMMKDPETGETVQLDVDEDRRSERVLSDAEIGDLVALGEQVEAHYETPQDVEWAIYDGEIYMLQSRPITTIREGEGEADASGTGGKTPQKSTAGDASSGRPGATGVPNGGEADDADVLVDGLGASPGIVSGAVRIVHKLDHLDQVQEGDVMVTEMTMPDMVPAMKRAAGIVTDEGGMTSHAAIISRELGVPAVVGTGNGTRVLEDGQQVTLDGDKGTIRAGEDESAEPGEEFEPVEAARPETPVKPMTATEVKVNVSIPEAGERAAATGADGVGLLRIEHMVLSLGKTPEKYIADHGARAYQDELIEGVRQVADEFYPRPVRVRTIDAPTDEFRELEGGDGEPAEHNPMLGWRGIRRSLDKPEPFRQELAAFARLYEMGYDNLEVMFPLVNDAADVEGITRHMREAGIDPETHRWGVMIETPASALQIEELAAAGIDFASFGTNDLTQYTLAVDRNNEHVADRFDELHPAVLRLIGDTIEACRELGVDTSICGQAGSKPEMVDFLVEKGVSSISANIDAVRDVQHEVKRTEQRLLLDSVR</sequence>
<keyword evidence="10 12" id="KW-0460">Magnesium</keyword>
<dbReference type="GO" id="GO:0008986">
    <property type="term" value="F:pyruvate, water dikinase activity"/>
    <property type="evidence" value="ECO:0007669"/>
    <property type="project" value="UniProtKB-EC"/>
</dbReference>
<dbReference type="FunFam" id="3.30.1490.20:FF:000010">
    <property type="entry name" value="Phosphoenolpyruvate synthase"/>
    <property type="match status" value="1"/>
</dbReference>
<dbReference type="Gene3D" id="3.50.30.10">
    <property type="entry name" value="Phosphohistidine domain"/>
    <property type="match status" value="1"/>
</dbReference>
<dbReference type="SUPFAM" id="SSF51621">
    <property type="entry name" value="Phosphoenolpyruvate/pyruvate domain"/>
    <property type="match status" value="1"/>
</dbReference>
<dbReference type="SUPFAM" id="SSF52009">
    <property type="entry name" value="Phosphohistidine domain"/>
    <property type="match status" value="1"/>
</dbReference>
<evidence type="ECO:0000259" key="16">
    <source>
        <dbReference type="Pfam" id="PF02896"/>
    </source>
</evidence>
<evidence type="ECO:0000256" key="4">
    <source>
        <dbReference type="ARBA" id="ARBA00007837"/>
    </source>
</evidence>
<protein>
    <recommendedName>
        <fullName evidence="12">Phosphoenolpyruvate synthase</fullName>
        <shortName evidence="12">PEP synthase</shortName>
        <ecNumber evidence="12">2.7.9.2</ecNumber>
    </recommendedName>
    <alternativeName>
        <fullName evidence="12">Pyruvate, water dikinase</fullName>
    </alternativeName>
</protein>
<dbReference type="Proteomes" id="UP001567571">
    <property type="component" value="Unassembled WGS sequence"/>
</dbReference>
<dbReference type="NCBIfam" id="TIGR01418">
    <property type="entry name" value="PEP_synth"/>
    <property type="match status" value="1"/>
</dbReference>
<dbReference type="InterPro" id="IPR018274">
    <property type="entry name" value="PEP_util_AS"/>
</dbReference>
<evidence type="ECO:0000256" key="1">
    <source>
        <dbReference type="ARBA" id="ARBA00001946"/>
    </source>
</evidence>
<dbReference type="Pfam" id="PF00391">
    <property type="entry name" value="PEP-utilizers"/>
    <property type="match status" value="1"/>
</dbReference>
<feature type="compositionally biased region" description="Basic and acidic residues" evidence="13">
    <location>
        <begin position="456"/>
        <end position="466"/>
    </location>
</feature>
<dbReference type="AlphaFoldDB" id="A0AAV3SSF5"/>
<dbReference type="Gene3D" id="3.30.1490.20">
    <property type="entry name" value="ATP-grasp fold, A domain"/>
    <property type="match status" value="1"/>
</dbReference>
<feature type="domain" description="Pyruvate phosphate dikinase AMP/ATP-binding" evidence="15">
    <location>
        <begin position="16"/>
        <end position="321"/>
    </location>
</feature>
<gene>
    <name evidence="17" type="primary">ppsA</name>
    <name evidence="18" type="ORF">ABNG02_12385</name>
    <name evidence="17" type="ORF">GCM10008994_10400</name>
</gene>
<keyword evidence="9 12" id="KW-0067">ATP-binding</keyword>
<dbReference type="InterPro" id="IPR002192">
    <property type="entry name" value="PPDK_AMP/ATP-bd"/>
</dbReference>
<feature type="domain" description="PEP-utilising enzyme C-terminal" evidence="16">
    <location>
        <begin position="486"/>
        <end position="774"/>
    </location>
</feature>
<accession>A0AAV3SSF5</accession>
<dbReference type="InterPro" id="IPR036637">
    <property type="entry name" value="Phosphohistidine_dom_sf"/>
</dbReference>
<dbReference type="InterPro" id="IPR006319">
    <property type="entry name" value="PEP_synth"/>
</dbReference>
<proteinExistence type="inferred from homology"/>
<keyword evidence="5 12" id="KW-0808">Transferase</keyword>
<dbReference type="InterPro" id="IPR015813">
    <property type="entry name" value="Pyrv/PenolPyrv_kinase-like_dom"/>
</dbReference>
<evidence type="ECO:0000256" key="5">
    <source>
        <dbReference type="ARBA" id="ARBA00022679"/>
    </source>
</evidence>
<dbReference type="InterPro" id="IPR013815">
    <property type="entry name" value="ATP_grasp_subdomain_1"/>
</dbReference>
<dbReference type="InterPro" id="IPR040442">
    <property type="entry name" value="Pyrv_kinase-like_dom_sf"/>
</dbReference>
<dbReference type="PANTHER" id="PTHR43030:SF1">
    <property type="entry name" value="PHOSPHOENOLPYRUVATE SYNTHASE"/>
    <property type="match status" value="1"/>
</dbReference>
<dbReference type="InterPro" id="IPR008279">
    <property type="entry name" value="PEP-util_enz_mobile_dom"/>
</dbReference>
<reference evidence="17" key="1">
    <citation type="journal article" date="2014" name="Int. J. Syst. Evol. Microbiol.">
        <title>Complete genome sequence of Corynebacterium casei LMG S-19264T (=DSM 44701T), isolated from a smear-ripened cheese.</title>
        <authorList>
            <consortium name="US DOE Joint Genome Institute (JGI-PGF)"/>
            <person name="Walter F."/>
            <person name="Albersmeier A."/>
            <person name="Kalinowski J."/>
            <person name="Ruckert C."/>
        </authorList>
    </citation>
    <scope>NUCLEOTIDE SEQUENCE</scope>
    <source>
        <strain evidence="17">JCM 14265</strain>
    </source>
</reference>
<dbReference type="NCBIfam" id="NF005057">
    <property type="entry name" value="PRK06464.1"/>
    <property type="match status" value="1"/>
</dbReference>
<feature type="domain" description="PEP-utilising enzyme mobile" evidence="14">
    <location>
        <begin position="390"/>
        <end position="460"/>
    </location>
</feature>
<dbReference type="EC" id="2.7.9.2" evidence="12"/>
<reference evidence="17" key="2">
    <citation type="submission" date="2023-12" db="EMBL/GenBank/DDBJ databases">
        <authorList>
            <person name="Sun Q."/>
            <person name="Inoue M."/>
        </authorList>
    </citation>
    <scope>NUCLEOTIDE SEQUENCE</scope>
    <source>
        <strain evidence="17">JCM 14265</strain>
    </source>
</reference>
<keyword evidence="8 12" id="KW-0418">Kinase</keyword>
<dbReference type="GO" id="GO:0005524">
    <property type="term" value="F:ATP binding"/>
    <property type="evidence" value="ECO:0007669"/>
    <property type="project" value="UniProtKB-KW"/>
</dbReference>
<evidence type="ECO:0000256" key="9">
    <source>
        <dbReference type="ARBA" id="ARBA00022840"/>
    </source>
</evidence>